<evidence type="ECO:0000313" key="4">
    <source>
        <dbReference type="Proteomes" id="UP000054248"/>
    </source>
</evidence>
<dbReference type="Gene3D" id="3.30.70.330">
    <property type="match status" value="1"/>
</dbReference>
<dbReference type="PANTHER" id="PTHR10300">
    <property type="entry name" value="CALCIPRESSIN"/>
    <property type="match status" value="1"/>
</dbReference>
<dbReference type="SUPFAM" id="SSF54928">
    <property type="entry name" value="RNA-binding domain, RBD"/>
    <property type="match status" value="1"/>
</dbReference>
<feature type="non-terminal residue" evidence="3">
    <location>
        <position position="1"/>
    </location>
</feature>
<accession>A0A0C3Q7I8</accession>
<feature type="region of interest" description="Disordered" evidence="2">
    <location>
        <begin position="166"/>
        <end position="185"/>
    </location>
</feature>
<dbReference type="InterPro" id="IPR035979">
    <property type="entry name" value="RBD_domain_sf"/>
</dbReference>
<dbReference type="HOGENOM" id="CLU_046748_1_0_1"/>
<proteinExistence type="inferred from homology"/>
<dbReference type="InterPro" id="IPR006931">
    <property type="entry name" value="Calcipressin"/>
</dbReference>
<name>A0A0C3Q7I8_9AGAM</name>
<dbReference type="Proteomes" id="UP000054248">
    <property type="component" value="Unassembled WGS sequence"/>
</dbReference>
<dbReference type="OrthoDB" id="17212at2759"/>
<evidence type="ECO:0000256" key="1">
    <source>
        <dbReference type="ARBA" id="ARBA00008209"/>
    </source>
</evidence>
<dbReference type="EMBL" id="KN823039">
    <property type="protein sequence ID" value="KIO25575.1"/>
    <property type="molecule type" value="Genomic_DNA"/>
</dbReference>
<dbReference type="GO" id="GO:0005634">
    <property type="term" value="C:nucleus"/>
    <property type="evidence" value="ECO:0007669"/>
    <property type="project" value="TreeGrafter"/>
</dbReference>
<dbReference type="GO" id="GO:0003676">
    <property type="term" value="F:nucleic acid binding"/>
    <property type="evidence" value="ECO:0007669"/>
    <property type="project" value="InterPro"/>
</dbReference>
<protein>
    <recommendedName>
        <fullName evidence="5">Calcipressin</fullName>
    </recommendedName>
</protein>
<dbReference type="GO" id="GO:0005737">
    <property type="term" value="C:cytoplasm"/>
    <property type="evidence" value="ECO:0007669"/>
    <property type="project" value="TreeGrafter"/>
</dbReference>
<reference evidence="4" key="2">
    <citation type="submission" date="2015-01" db="EMBL/GenBank/DDBJ databases">
        <title>Evolutionary Origins and Diversification of the Mycorrhizal Mutualists.</title>
        <authorList>
            <consortium name="DOE Joint Genome Institute"/>
            <consortium name="Mycorrhizal Genomics Consortium"/>
            <person name="Kohler A."/>
            <person name="Kuo A."/>
            <person name="Nagy L.G."/>
            <person name="Floudas D."/>
            <person name="Copeland A."/>
            <person name="Barry K.W."/>
            <person name="Cichocki N."/>
            <person name="Veneault-Fourrey C."/>
            <person name="LaButti K."/>
            <person name="Lindquist E.A."/>
            <person name="Lipzen A."/>
            <person name="Lundell T."/>
            <person name="Morin E."/>
            <person name="Murat C."/>
            <person name="Riley R."/>
            <person name="Ohm R."/>
            <person name="Sun H."/>
            <person name="Tunlid A."/>
            <person name="Henrissat B."/>
            <person name="Grigoriev I.V."/>
            <person name="Hibbett D.S."/>
            <person name="Martin F."/>
        </authorList>
    </citation>
    <scope>NUCLEOTIDE SEQUENCE [LARGE SCALE GENOMIC DNA]</scope>
    <source>
        <strain evidence="4">MUT 4182</strain>
    </source>
</reference>
<evidence type="ECO:0008006" key="5">
    <source>
        <dbReference type="Google" id="ProtNLM"/>
    </source>
</evidence>
<dbReference type="AlphaFoldDB" id="A0A0C3Q7I8"/>
<evidence type="ECO:0000313" key="3">
    <source>
        <dbReference type="EMBL" id="KIO25575.1"/>
    </source>
</evidence>
<sequence length="268" mass="29177">TNTLILASLPTAFFHSEVLAALRAHFESYGSLHTWAPLKGFSRVVMVYYNVENAGKAKVECDEMVLADEQGKVYVLLLQSFISTPLRVYRGTHTELFTEADRLPVPHLPHNFLISPPGSPPVGWEPAEEEPPNTDALATDLVAALERLQLNRARPMKDGVQLIMSPDDDEESQDVRMGDGSSPPLRQGLTVFLEDADYHPDDNKVVDGTITPDTEGVWEGEMMRGGIGRVRATVASMQRDGLGTPGGIGTPGGRIARVPTPRPPVATE</sequence>
<keyword evidence="4" id="KW-1185">Reference proteome</keyword>
<dbReference type="GO" id="GO:0019722">
    <property type="term" value="P:calcium-mediated signaling"/>
    <property type="evidence" value="ECO:0007669"/>
    <property type="project" value="InterPro"/>
</dbReference>
<feature type="region of interest" description="Disordered" evidence="2">
    <location>
        <begin position="239"/>
        <end position="268"/>
    </location>
</feature>
<gene>
    <name evidence="3" type="ORF">M407DRAFT_75498</name>
</gene>
<dbReference type="InterPro" id="IPR012677">
    <property type="entry name" value="Nucleotide-bd_a/b_plait_sf"/>
</dbReference>
<feature type="compositionally biased region" description="Gly residues" evidence="2">
    <location>
        <begin position="243"/>
        <end position="252"/>
    </location>
</feature>
<dbReference type="Pfam" id="PF04847">
    <property type="entry name" value="Calcipressin"/>
    <property type="match status" value="1"/>
</dbReference>
<dbReference type="STRING" id="1051891.A0A0C3Q7I8"/>
<organism evidence="3 4">
    <name type="scientific">Tulasnella calospora MUT 4182</name>
    <dbReference type="NCBI Taxonomy" id="1051891"/>
    <lineage>
        <taxon>Eukaryota</taxon>
        <taxon>Fungi</taxon>
        <taxon>Dikarya</taxon>
        <taxon>Basidiomycota</taxon>
        <taxon>Agaricomycotina</taxon>
        <taxon>Agaricomycetes</taxon>
        <taxon>Cantharellales</taxon>
        <taxon>Tulasnellaceae</taxon>
        <taxon>Tulasnella</taxon>
    </lineage>
</organism>
<dbReference type="PANTHER" id="PTHR10300:SF14">
    <property type="entry name" value="PROTEIN SARAH"/>
    <property type="match status" value="1"/>
</dbReference>
<evidence type="ECO:0000256" key="2">
    <source>
        <dbReference type="SAM" id="MobiDB-lite"/>
    </source>
</evidence>
<comment type="similarity">
    <text evidence="1">Belongs to the RCAN family.</text>
</comment>
<reference evidence="3 4" key="1">
    <citation type="submission" date="2014-04" db="EMBL/GenBank/DDBJ databases">
        <authorList>
            <consortium name="DOE Joint Genome Institute"/>
            <person name="Kuo A."/>
            <person name="Girlanda M."/>
            <person name="Perotto S."/>
            <person name="Kohler A."/>
            <person name="Nagy L.G."/>
            <person name="Floudas D."/>
            <person name="Copeland A."/>
            <person name="Barry K.W."/>
            <person name="Cichocki N."/>
            <person name="Veneault-Fourrey C."/>
            <person name="LaButti K."/>
            <person name="Lindquist E.A."/>
            <person name="Lipzen A."/>
            <person name="Lundell T."/>
            <person name="Morin E."/>
            <person name="Murat C."/>
            <person name="Sun H."/>
            <person name="Tunlid A."/>
            <person name="Henrissat B."/>
            <person name="Grigoriev I.V."/>
            <person name="Hibbett D.S."/>
            <person name="Martin F."/>
            <person name="Nordberg H.P."/>
            <person name="Cantor M.N."/>
            <person name="Hua S.X."/>
        </authorList>
    </citation>
    <scope>NUCLEOTIDE SEQUENCE [LARGE SCALE GENOMIC DNA]</scope>
    <source>
        <strain evidence="3 4">MUT 4182</strain>
    </source>
</reference>
<dbReference type="GO" id="GO:0008597">
    <property type="term" value="F:calcium-dependent protein serine/threonine phosphatase regulator activity"/>
    <property type="evidence" value="ECO:0007669"/>
    <property type="project" value="TreeGrafter"/>
</dbReference>